<dbReference type="Gene3D" id="1.10.10.10">
    <property type="entry name" value="Winged helix-like DNA-binding domain superfamily/Winged helix DNA-binding domain"/>
    <property type="match status" value="1"/>
</dbReference>
<dbReference type="SUPFAM" id="SSF53850">
    <property type="entry name" value="Periplasmic binding protein-like II"/>
    <property type="match status" value="1"/>
</dbReference>
<gene>
    <name evidence="5" type="primary">cysB</name>
    <name evidence="5" type="ORF">NCTC7688_02626</name>
</gene>
<keyword evidence="2" id="KW-0805">Transcription regulation</keyword>
<dbReference type="FunFam" id="1.10.10.10:FF:000001">
    <property type="entry name" value="LysR family transcriptional regulator"/>
    <property type="match status" value="1"/>
</dbReference>
<dbReference type="GO" id="GO:0005829">
    <property type="term" value="C:cytosol"/>
    <property type="evidence" value="ECO:0007669"/>
    <property type="project" value="TreeGrafter"/>
</dbReference>
<evidence type="ECO:0000256" key="4">
    <source>
        <dbReference type="ARBA" id="ARBA00023163"/>
    </source>
</evidence>
<dbReference type="AlphaFoldDB" id="A0A380HQV3"/>
<dbReference type="PRINTS" id="PR00039">
    <property type="entry name" value="HTHLYSR"/>
</dbReference>
<dbReference type="InterPro" id="IPR005119">
    <property type="entry name" value="LysR_subst-bd"/>
</dbReference>
<dbReference type="SUPFAM" id="SSF46785">
    <property type="entry name" value="Winged helix' DNA-binding domain"/>
    <property type="match status" value="1"/>
</dbReference>
<accession>A0A380HQV3</accession>
<evidence type="ECO:0000256" key="2">
    <source>
        <dbReference type="ARBA" id="ARBA00023015"/>
    </source>
</evidence>
<evidence type="ECO:0000256" key="3">
    <source>
        <dbReference type="ARBA" id="ARBA00023125"/>
    </source>
</evidence>
<dbReference type="GO" id="GO:0003677">
    <property type="term" value="F:DNA binding"/>
    <property type="evidence" value="ECO:0007669"/>
    <property type="project" value="UniProtKB-KW"/>
</dbReference>
<evidence type="ECO:0000313" key="6">
    <source>
        <dbReference type="Proteomes" id="UP000254707"/>
    </source>
</evidence>
<name>A0A380HQV3_STASA</name>
<evidence type="ECO:0000256" key="1">
    <source>
        <dbReference type="ARBA" id="ARBA00009437"/>
    </source>
</evidence>
<dbReference type="InterPro" id="IPR036388">
    <property type="entry name" value="WH-like_DNA-bd_sf"/>
</dbReference>
<dbReference type="InterPro" id="IPR000847">
    <property type="entry name" value="LysR_HTH_N"/>
</dbReference>
<keyword evidence="3" id="KW-0238">DNA-binding</keyword>
<dbReference type="Gene3D" id="3.40.190.290">
    <property type="match status" value="1"/>
</dbReference>
<keyword evidence="4" id="KW-0804">Transcription</keyword>
<dbReference type="CDD" id="cd05466">
    <property type="entry name" value="PBP2_LTTR_substrate"/>
    <property type="match status" value="1"/>
</dbReference>
<dbReference type="InterPro" id="IPR036390">
    <property type="entry name" value="WH_DNA-bd_sf"/>
</dbReference>
<dbReference type="Proteomes" id="UP000254707">
    <property type="component" value="Unassembled WGS sequence"/>
</dbReference>
<dbReference type="EMBL" id="UHED01000001">
    <property type="protein sequence ID" value="SUM84674.1"/>
    <property type="molecule type" value="Genomic_DNA"/>
</dbReference>
<proteinExistence type="inferred from homology"/>
<dbReference type="Pfam" id="PF00126">
    <property type="entry name" value="HTH_1"/>
    <property type="match status" value="1"/>
</dbReference>
<dbReference type="GO" id="GO:0003700">
    <property type="term" value="F:DNA-binding transcription factor activity"/>
    <property type="evidence" value="ECO:0007669"/>
    <property type="project" value="InterPro"/>
</dbReference>
<dbReference type="PANTHER" id="PTHR30419">
    <property type="entry name" value="HTH-TYPE TRANSCRIPTIONAL REGULATOR YBHD"/>
    <property type="match status" value="1"/>
</dbReference>
<dbReference type="PROSITE" id="PS50931">
    <property type="entry name" value="HTH_LYSR"/>
    <property type="match status" value="1"/>
</dbReference>
<dbReference type="RefSeq" id="WP_002484254.1">
    <property type="nucleotide sequence ID" value="NZ_CAXOQR010000017.1"/>
</dbReference>
<dbReference type="PANTHER" id="PTHR30419:SF8">
    <property type="entry name" value="NITROGEN ASSIMILATION TRANSCRIPTIONAL ACTIVATOR-RELATED"/>
    <property type="match status" value="1"/>
</dbReference>
<dbReference type="Pfam" id="PF03466">
    <property type="entry name" value="LysR_substrate"/>
    <property type="match status" value="1"/>
</dbReference>
<dbReference type="InterPro" id="IPR050950">
    <property type="entry name" value="HTH-type_LysR_regulators"/>
</dbReference>
<protein>
    <submittedName>
        <fullName evidence="5">Transcriptional regulator</fullName>
    </submittedName>
</protein>
<reference evidence="5 6" key="1">
    <citation type="submission" date="2018-06" db="EMBL/GenBank/DDBJ databases">
        <authorList>
            <consortium name="Pathogen Informatics"/>
            <person name="Doyle S."/>
        </authorList>
    </citation>
    <scope>NUCLEOTIDE SEQUENCE [LARGE SCALE GENOMIC DNA]</scope>
    <source>
        <strain evidence="5 6">NCTC7688</strain>
    </source>
</reference>
<comment type="similarity">
    <text evidence="1">Belongs to the LysR transcriptional regulatory family.</text>
</comment>
<sequence>MELKTLQYFVRIAREESITRAANALHITQPTLSRQIKELEKELNVKLFKRSNHNIQLTDEGQLLKNRAEELLEMSNKIQEEFKVIDRSIEGNVYIGCGETKGMEVIANIFKDIHNEHPNIQFHIYSGNADDIANRLDKGLLDFGILIQPVSLNKYKTLYLPTSDHWGVVVKKGDPLSQNKYITNKYLVDKPLICSRQVLDTTLDKNDFAEWFGTQFDDLNIVSTFNLAYNVGWMVKAGLGYAITLDSIIDTSTESELTFIPLKPKLVSKHNLVWRKDHTFSKAAQLFLDKTKATCQ</sequence>
<organism evidence="5 6">
    <name type="scientific">Staphylococcus saprophyticus</name>
    <dbReference type="NCBI Taxonomy" id="29385"/>
    <lineage>
        <taxon>Bacteria</taxon>
        <taxon>Bacillati</taxon>
        <taxon>Bacillota</taxon>
        <taxon>Bacilli</taxon>
        <taxon>Bacillales</taxon>
        <taxon>Staphylococcaceae</taxon>
        <taxon>Staphylococcus</taxon>
    </lineage>
</organism>
<evidence type="ECO:0000313" key="5">
    <source>
        <dbReference type="EMBL" id="SUM84674.1"/>
    </source>
</evidence>